<dbReference type="PANTHER" id="PTHR28626:SF3">
    <property type="entry name" value="SRR1-LIKE PROTEIN"/>
    <property type="match status" value="1"/>
</dbReference>
<name>K5VVU7_PHACS</name>
<dbReference type="InterPro" id="IPR012942">
    <property type="entry name" value="SRR1-like"/>
</dbReference>
<dbReference type="GO" id="GO:0005737">
    <property type="term" value="C:cytoplasm"/>
    <property type="evidence" value="ECO:0007669"/>
    <property type="project" value="TreeGrafter"/>
</dbReference>
<evidence type="ECO:0000313" key="4">
    <source>
        <dbReference type="Proteomes" id="UP000008370"/>
    </source>
</evidence>
<reference evidence="3 4" key="1">
    <citation type="journal article" date="2012" name="BMC Genomics">
        <title>Comparative genomics of the white-rot fungi, Phanerochaete carnosa and P. chrysosporium, to elucidate the genetic basis of the distinct wood types they colonize.</title>
        <authorList>
            <person name="Suzuki H."/>
            <person name="MacDonald J."/>
            <person name="Syed K."/>
            <person name="Salamov A."/>
            <person name="Hori C."/>
            <person name="Aerts A."/>
            <person name="Henrissat B."/>
            <person name="Wiebenga A."/>
            <person name="vanKuyk P.A."/>
            <person name="Barry K."/>
            <person name="Lindquist E."/>
            <person name="LaButti K."/>
            <person name="Lapidus A."/>
            <person name="Lucas S."/>
            <person name="Coutinho P."/>
            <person name="Gong Y."/>
            <person name="Samejima M."/>
            <person name="Mahadevan R."/>
            <person name="Abou-Zaid M."/>
            <person name="de Vries R.P."/>
            <person name="Igarashi K."/>
            <person name="Yadav J.S."/>
            <person name="Grigoriev I.V."/>
            <person name="Master E.R."/>
        </authorList>
    </citation>
    <scope>NUCLEOTIDE SEQUENCE [LARGE SCALE GENOMIC DNA]</scope>
    <source>
        <strain evidence="3 4">HHB-10118-sp</strain>
    </source>
</reference>
<dbReference type="PANTHER" id="PTHR28626">
    <property type="entry name" value="SRR1-LIKE PROTEIN"/>
    <property type="match status" value="1"/>
</dbReference>
<comment type="similarity">
    <text evidence="1">Belongs to the SRR1 family.</text>
</comment>
<dbReference type="Proteomes" id="UP000008370">
    <property type="component" value="Unassembled WGS sequence"/>
</dbReference>
<sequence length="213" mass="23133">LIELIHDALQALAIQQPRVLCLGLGNPSSSRDARAQLAFLLAVCDDLTLERSTVSAYDPVFTDEDGQLLATAQVQRLIENRACTQSFSAAYPLGEPTIVYMPHCDLPLYENILRENCSRERLPRLVLIANRLSEYLDSIPSHKLRAEYPYVGRLAPLLTSLPLPPCPSSVTAFNNLAVQFVTPETLTGVDDAALMGPPSAAPAGSHDKAIITP</sequence>
<dbReference type="InterPro" id="IPR040044">
    <property type="entry name" value="SRR1L"/>
</dbReference>
<dbReference type="FunCoup" id="K5VVU7">
    <property type="interactions" value="132"/>
</dbReference>
<feature type="domain" description="SRR1-like" evidence="2">
    <location>
        <begin position="14"/>
        <end position="180"/>
    </location>
</feature>
<evidence type="ECO:0000259" key="2">
    <source>
        <dbReference type="Pfam" id="PF07985"/>
    </source>
</evidence>
<dbReference type="GO" id="GO:0005634">
    <property type="term" value="C:nucleus"/>
    <property type="evidence" value="ECO:0007669"/>
    <property type="project" value="TreeGrafter"/>
</dbReference>
<evidence type="ECO:0000256" key="1">
    <source>
        <dbReference type="ARBA" id="ARBA00009856"/>
    </source>
</evidence>
<dbReference type="GeneID" id="18920837"/>
<organism evidence="3 4">
    <name type="scientific">Phanerochaete carnosa (strain HHB-10118-sp)</name>
    <name type="common">White-rot fungus</name>
    <name type="synonym">Peniophora carnosa</name>
    <dbReference type="NCBI Taxonomy" id="650164"/>
    <lineage>
        <taxon>Eukaryota</taxon>
        <taxon>Fungi</taxon>
        <taxon>Dikarya</taxon>
        <taxon>Basidiomycota</taxon>
        <taxon>Agaricomycotina</taxon>
        <taxon>Agaricomycetes</taxon>
        <taxon>Polyporales</taxon>
        <taxon>Phanerochaetaceae</taxon>
        <taxon>Phanerochaete</taxon>
    </lineage>
</organism>
<dbReference type="KEGG" id="pco:PHACADRAFT_93502"/>
<dbReference type="EMBL" id="JH930472">
    <property type="protein sequence ID" value="EKM55678.1"/>
    <property type="molecule type" value="Genomic_DNA"/>
</dbReference>
<dbReference type="RefSeq" id="XP_007395997.1">
    <property type="nucleotide sequence ID" value="XM_007395935.1"/>
</dbReference>
<dbReference type="Pfam" id="PF07985">
    <property type="entry name" value="SRR1"/>
    <property type="match status" value="1"/>
</dbReference>
<feature type="non-terminal residue" evidence="3">
    <location>
        <position position="1"/>
    </location>
</feature>
<keyword evidence="4" id="KW-1185">Reference proteome</keyword>
<accession>K5VVU7</accession>
<gene>
    <name evidence="3" type="ORF">PHACADRAFT_93502</name>
</gene>
<dbReference type="OrthoDB" id="551431at2759"/>
<dbReference type="AlphaFoldDB" id="K5VVU7"/>
<protein>
    <recommendedName>
        <fullName evidence="2">SRR1-like domain-containing protein</fullName>
    </recommendedName>
</protein>
<proteinExistence type="inferred from homology"/>
<evidence type="ECO:0000313" key="3">
    <source>
        <dbReference type="EMBL" id="EKM55678.1"/>
    </source>
</evidence>
<dbReference type="HOGENOM" id="CLU_062516_2_0_1"/>
<dbReference type="InParanoid" id="K5VVU7"/>